<dbReference type="PANTHER" id="PTHR11693:SF22">
    <property type="entry name" value="ATP SYNTHASE SUBUNIT GAMMA, MITOCHONDRIAL"/>
    <property type="match status" value="1"/>
</dbReference>
<dbReference type="GO" id="GO:0045259">
    <property type="term" value="C:proton-transporting ATP synthase complex"/>
    <property type="evidence" value="ECO:0007669"/>
    <property type="project" value="UniProtKB-KW"/>
</dbReference>
<dbReference type="PANTHER" id="PTHR11693">
    <property type="entry name" value="ATP SYNTHASE GAMMA CHAIN"/>
    <property type="match status" value="1"/>
</dbReference>
<sequence length="293" mass="32577">MPSLKDLRLRISSVKSTKKITSAMKMVSAAKLRRAQEAAEAARPYAERMDRMMQNLSAGLDADAEAPRLMTGTGRDKTHLIVVFTSDRGLCGAFNAAVVRSVRARVRELLAIEKRVKILTVGRKGRDMLRTEFGGLIVDQRTGLGRKGVSFAEGDEVAQTLIRMFEAGEFDVCWAVYNRFQSAMTQIVTWQQVVPFAAPEDEDGEAPAAKHYDYEPSQEAILEELAPRNLSVQVFRFLLESQASEHGARMTAMDNATRNAGDMIDNLTLTYNRTRQAFITRELIEIISGAEAV</sequence>
<evidence type="ECO:0000256" key="7">
    <source>
        <dbReference type="ARBA" id="ARBA00022781"/>
    </source>
</evidence>
<evidence type="ECO:0000313" key="14">
    <source>
        <dbReference type="EMBL" id="SBW05215.1"/>
    </source>
</evidence>
<dbReference type="GO" id="GO:0009579">
    <property type="term" value="C:thylakoid"/>
    <property type="evidence" value="ECO:0007669"/>
    <property type="project" value="UniProtKB-SubCell"/>
</dbReference>
<evidence type="ECO:0000256" key="3">
    <source>
        <dbReference type="ARBA" id="ARBA00007681"/>
    </source>
</evidence>
<keyword evidence="7 13" id="KW-0375">Hydrogen ion transport</keyword>
<dbReference type="FunFam" id="1.10.287.80:FF:000001">
    <property type="entry name" value="ATP synthase gamma chain"/>
    <property type="match status" value="1"/>
</dbReference>
<reference evidence="14" key="1">
    <citation type="submission" date="2016-04" db="EMBL/GenBank/DDBJ databases">
        <authorList>
            <person name="Evans L.H."/>
            <person name="Alamgir A."/>
            <person name="Owens N."/>
            <person name="Weber N.D."/>
            <person name="Virtaneva K."/>
            <person name="Barbian K."/>
            <person name="Babar A."/>
            <person name="Rosenke K."/>
        </authorList>
    </citation>
    <scope>NUCLEOTIDE SEQUENCE</scope>
    <source>
        <strain evidence="14">86</strain>
    </source>
</reference>
<evidence type="ECO:0000256" key="11">
    <source>
        <dbReference type="ARBA" id="ARBA00023310"/>
    </source>
</evidence>
<accession>A0A212K127</accession>
<dbReference type="SUPFAM" id="SSF52943">
    <property type="entry name" value="ATP synthase (F1-ATPase), gamma subunit"/>
    <property type="match status" value="1"/>
</dbReference>
<keyword evidence="5 13" id="KW-1003">Cell membrane</keyword>
<evidence type="ECO:0000256" key="8">
    <source>
        <dbReference type="ARBA" id="ARBA00023065"/>
    </source>
</evidence>
<dbReference type="Gene3D" id="1.10.287.80">
    <property type="entry name" value="ATP synthase, gamma subunit, helix hairpin domain"/>
    <property type="match status" value="1"/>
</dbReference>
<keyword evidence="6" id="KW-0997">Cell inner membrane</keyword>
<dbReference type="NCBIfam" id="NF004146">
    <property type="entry name" value="PRK05621.1-4"/>
    <property type="match status" value="1"/>
</dbReference>
<keyword evidence="11 13" id="KW-0066">ATP synthesis</keyword>
<evidence type="ECO:0000256" key="9">
    <source>
        <dbReference type="ARBA" id="ARBA00023136"/>
    </source>
</evidence>
<proteinExistence type="inferred from homology"/>
<dbReference type="PROSITE" id="PS00153">
    <property type="entry name" value="ATPASE_GAMMA"/>
    <property type="match status" value="1"/>
</dbReference>
<evidence type="ECO:0000256" key="1">
    <source>
        <dbReference type="ARBA" id="ARBA00003456"/>
    </source>
</evidence>
<evidence type="ECO:0000256" key="10">
    <source>
        <dbReference type="ARBA" id="ARBA00023196"/>
    </source>
</evidence>
<dbReference type="GO" id="GO:0042777">
    <property type="term" value="P:proton motive force-driven plasma membrane ATP synthesis"/>
    <property type="evidence" value="ECO:0007669"/>
    <property type="project" value="UniProtKB-UniRule"/>
</dbReference>
<dbReference type="GO" id="GO:0005524">
    <property type="term" value="F:ATP binding"/>
    <property type="evidence" value="ECO:0007669"/>
    <property type="project" value="UniProtKB-UniRule"/>
</dbReference>
<comment type="subcellular location">
    <subcellularLocation>
        <location evidence="13">Cell membrane</location>
        <topology evidence="13">Peripheral membrane protein</topology>
    </subcellularLocation>
    <subcellularLocation>
        <location evidence="2">Membrane</location>
        <topology evidence="2">Peripheral membrane protein</topology>
    </subcellularLocation>
    <subcellularLocation>
        <location evidence="12">Thylakoid</location>
    </subcellularLocation>
</comment>
<name>A0A212K127_9PROT</name>
<keyword evidence="4 13" id="KW-0813">Transport</keyword>
<gene>
    <name evidence="13 14" type="primary">atpG</name>
    <name evidence="14" type="ORF">KL86APRO_11953</name>
</gene>
<dbReference type="Gene3D" id="3.40.1380.10">
    <property type="match status" value="1"/>
</dbReference>
<evidence type="ECO:0000256" key="2">
    <source>
        <dbReference type="ARBA" id="ARBA00004170"/>
    </source>
</evidence>
<protein>
    <recommendedName>
        <fullName evidence="13">ATP synthase gamma chain</fullName>
    </recommendedName>
    <alternativeName>
        <fullName evidence="13">ATP synthase F1 sector gamma subunit</fullName>
    </alternativeName>
    <alternativeName>
        <fullName evidence="13">F-ATPase gamma subunit</fullName>
    </alternativeName>
</protein>
<dbReference type="FunFam" id="1.10.287.80:FF:000003">
    <property type="entry name" value="ATP synthase gamma chain, chloroplastic"/>
    <property type="match status" value="1"/>
</dbReference>
<evidence type="ECO:0000256" key="12">
    <source>
        <dbReference type="ARBA" id="ARBA00060385"/>
    </source>
</evidence>
<evidence type="ECO:0000256" key="6">
    <source>
        <dbReference type="ARBA" id="ARBA00022519"/>
    </source>
</evidence>
<dbReference type="NCBIfam" id="TIGR01146">
    <property type="entry name" value="ATPsyn_F1gamma"/>
    <property type="match status" value="1"/>
</dbReference>
<dbReference type="InterPro" id="IPR023632">
    <property type="entry name" value="ATP_synth_F1_gsu_CS"/>
</dbReference>
<dbReference type="EMBL" id="FLUO01000001">
    <property type="protein sequence ID" value="SBW05215.1"/>
    <property type="molecule type" value="Genomic_DNA"/>
</dbReference>
<dbReference type="CDD" id="cd12151">
    <property type="entry name" value="F1-ATPase_gamma"/>
    <property type="match status" value="1"/>
</dbReference>
<keyword evidence="10 13" id="KW-0139">CF(1)</keyword>
<dbReference type="GO" id="GO:0046933">
    <property type="term" value="F:proton-transporting ATP synthase activity, rotational mechanism"/>
    <property type="evidence" value="ECO:0007669"/>
    <property type="project" value="UniProtKB-UniRule"/>
</dbReference>
<dbReference type="GO" id="GO:0005886">
    <property type="term" value="C:plasma membrane"/>
    <property type="evidence" value="ECO:0007669"/>
    <property type="project" value="UniProtKB-SubCell"/>
</dbReference>
<comment type="similarity">
    <text evidence="3 13">Belongs to the ATPase gamma chain family.</text>
</comment>
<evidence type="ECO:0000256" key="13">
    <source>
        <dbReference type="HAMAP-Rule" id="MF_00815"/>
    </source>
</evidence>
<comment type="function">
    <text evidence="1 13">Produces ATP from ADP in the presence of a proton gradient across the membrane. The gamma chain is believed to be important in regulating ATPase activity and the flow of protons through the CF(0) complex.</text>
</comment>
<keyword evidence="8 13" id="KW-0406">Ion transport</keyword>
<keyword evidence="9 13" id="KW-0472">Membrane</keyword>
<dbReference type="InterPro" id="IPR000131">
    <property type="entry name" value="ATP_synth_F1_gsu"/>
</dbReference>
<evidence type="ECO:0000256" key="5">
    <source>
        <dbReference type="ARBA" id="ARBA00022475"/>
    </source>
</evidence>
<comment type="subunit">
    <text evidence="13">F-type ATPases have 2 components, CF(1) - the catalytic core - and CF(0) - the membrane proton channel. CF(1) has five subunits: alpha(3), beta(3), gamma(1), delta(1), epsilon(1). CF(0) has three main subunits: a, b and c.</text>
</comment>
<evidence type="ECO:0000256" key="4">
    <source>
        <dbReference type="ARBA" id="ARBA00022448"/>
    </source>
</evidence>
<dbReference type="PRINTS" id="PR00126">
    <property type="entry name" value="ATPASEGAMMA"/>
</dbReference>
<dbReference type="InterPro" id="IPR035968">
    <property type="entry name" value="ATP_synth_F1_ATPase_gsu"/>
</dbReference>
<organism evidence="14">
    <name type="scientific">uncultured Alphaproteobacteria bacterium</name>
    <dbReference type="NCBI Taxonomy" id="91750"/>
    <lineage>
        <taxon>Bacteria</taxon>
        <taxon>Pseudomonadati</taxon>
        <taxon>Pseudomonadota</taxon>
        <taxon>Alphaproteobacteria</taxon>
        <taxon>environmental samples</taxon>
    </lineage>
</organism>
<dbReference type="PIRSF" id="PIRSF039089">
    <property type="entry name" value="ATP_synthase_gamma"/>
    <property type="match status" value="1"/>
</dbReference>
<dbReference type="Pfam" id="PF00231">
    <property type="entry name" value="ATP-synt"/>
    <property type="match status" value="1"/>
</dbReference>
<dbReference type="HAMAP" id="MF_00815">
    <property type="entry name" value="ATP_synth_gamma_bact"/>
    <property type="match status" value="1"/>
</dbReference>
<dbReference type="AlphaFoldDB" id="A0A212K127"/>